<dbReference type="SUPFAM" id="SSF103473">
    <property type="entry name" value="MFS general substrate transporter"/>
    <property type="match status" value="1"/>
</dbReference>
<dbReference type="GO" id="GO:0016020">
    <property type="term" value="C:membrane"/>
    <property type="evidence" value="ECO:0007669"/>
    <property type="project" value="UniProtKB-SubCell"/>
</dbReference>
<dbReference type="Pfam" id="PF07690">
    <property type="entry name" value="MFS_1"/>
    <property type="match status" value="1"/>
</dbReference>
<dbReference type="EMBL" id="JACGXL010000001">
    <property type="protein sequence ID" value="MBA8885826.1"/>
    <property type="molecule type" value="Genomic_DNA"/>
</dbReference>
<evidence type="ECO:0000313" key="8">
    <source>
        <dbReference type="EMBL" id="MBA8885826.1"/>
    </source>
</evidence>
<dbReference type="FunFam" id="1.20.1250.20:FF:000863">
    <property type="entry name" value="MFS transporter"/>
    <property type="match status" value="1"/>
</dbReference>
<dbReference type="PANTHER" id="PTHR19432">
    <property type="entry name" value="SUGAR TRANSPORTER"/>
    <property type="match status" value="1"/>
</dbReference>
<evidence type="ECO:0000256" key="3">
    <source>
        <dbReference type="ARBA" id="ARBA00022692"/>
    </source>
</evidence>
<evidence type="ECO:0000259" key="7">
    <source>
        <dbReference type="PROSITE" id="PS50850"/>
    </source>
</evidence>
<sequence>MTTRPRSGFWQIWNMCFGFVGIQFAFALQNSNMSRIFQTLGAGVDDIPVLWIAAPLTGLIVQPIVGHCSDRTWSRFGRRRPYFLGGAILAAIALFAMPDSPALWIAALLLWLLDGSINVSMGPFRSFVGDQLPADQRALGYAMQTFFIAAGSVVASLAPWLFARFGVANTATAGALPDTVRYSFQIGACVLLLAMGWSVLTTREYAPATLDAFDDATPPGDDPPMGADVHRRALLWLAAGGIALAATSWLRSDRQLYLLGGGMIAYGFVLWIASTGRRDNAFTHIVADLRAMPETMRRLVPVQFFSWFALFAMWIYTTAAVTQVQFGTTDPLSSRYNEGANWVGVLFAAYNAFAIVAAALIPPMTRRFGLRASHVFNLFLGGCGLASFLAIRDPRWLLLSMAGVGFAWASILSLPYALLANSVPTRKMGVYMGIFNLSIVVPQLFAASILAFLLRSLFANAAIDALLLGGVGLLLAGACMLRVPEPASR</sequence>
<accession>A0A839ETU1</accession>
<feature type="transmembrane region" description="Helical" evidence="6">
    <location>
        <begin position="465"/>
        <end position="483"/>
    </location>
</feature>
<evidence type="ECO:0000256" key="2">
    <source>
        <dbReference type="ARBA" id="ARBA00022448"/>
    </source>
</evidence>
<dbReference type="AlphaFoldDB" id="A0A839ETU1"/>
<protein>
    <submittedName>
        <fullName evidence="8">Maltose/moltooligosaccharide transporter</fullName>
    </submittedName>
</protein>
<dbReference type="PANTHER" id="PTHR19432:SF35">
    <property type="entry name" value="SOLUTE CARRIER FAMILY 45 MEMBER 3 ISOFORM X1"/>
    <property type="match status" value="1"/>
</dbReference>
<feature type="domain" description="Major facilitator superfamily (MFS) profile" evidence="7">
    <location>
        <begin position="302"/>
        <end position="489"/>
    </location>
</feature>
<proteinExistence type="predicted"/>
<feature type="transmembrane region" description="Helical" evidence="6">
    <location>
        <begin position="397"/>
        <end position="418"/>
    </location>
</feature>
<evidence type="ECO:0000256" key="1">
    <source>
        <dbReference type="ARBA" id="ARBA00004141"/>
    </source>
</evidence>
<dbReference type="InterPro" id="IPR020846">
    <property type="entry name" value="MFS_dom"/>
</dbReference>
<evidence type="ECO:0000256" key="6">
    <source>
        <dbReference type="SAM" id="Phobius"/>
    </source>
</evidence>
<keyword evidence="5 6" id="KW-0472">Membrane</keyword>
<dbReference type="PROSITE" id="PS50850">
    <property type="entry name" value="MFS"/>
    <property type="match status" value="1"/>
</dbReference>
<feature type="transmembrane region" description="Helical" evidence="6">
    <location>
        <begin position="233"/>
        <end position="250"/>
    </location>
</feature>
<feature type="transmembrane region" description="Helical" evidence="6">
    <location>
        <begin position="430"/>
        <end position="453"/>
    </location>
</feature>
<gene>
    <name evidence="8" type="ORF">FHW12_000017</name>
</gene>
<keyword evidence="2" id="KW-0813">Transport</keyword>
<keyword evidence="3 6" id="KW-0812">Transmembrane</keyword>
<evidence type="ECO:0000313" key="9">
    <source>
        <dbReference type="Proteomes" id="UP000550401"/>
    </source>
</evidence>
<reference evidence="8 9" key="1">
    <citation type="submission" date="2020-07" db="EMBL/GenBank/DDBJ databases">
        <title>Genomic Encyclopedia of Type Strains, Phase IV (KMG-V): Genome sequencing to study the core and pangenomes of soil and plant-associated prokaryotes.</title>
        <authorList>
            <person name="Whitman W."/>
        </authorList>
    </citation>
    <scope>NUCLEOTIDE SEQUENCE [LARGE SCALE GENOMIC DNA]</scope>
    <source>
        <strain evidence="8 9">RH2WT43</strain>
    </source>
</reference>
<feature type="transmembrane region" description="Helical" evidence="6">
    <location>
        <begin position="49"/>
        <end position="69"/>
    </location>
</feature>
<dbReference type="GO" id="GO:0022857">
    <property type="term" value="F:transmembrane transporter activity"/>
    <property type="evidence" value="ECO:0007669"/>
    <property type="project" value="InterPro"/>
</dbReference>
<dbReference type="Proteomes" id="UP000550401">
    <property type="component" value="Unassembled WGS sequence"/>
</dbReference>
<feature type="transmembrane region" description="Helical" evidence="6">
    <location>
        <begin position="81"/>
        <end position="97"/>
    </location>
</feature>
<feature type="transmembrane region" description="Helical" evidence="6">
    <location>
        <begin position="12"/>
        <end position="29"/>
    </location>
</feature>
<name>A0A839ETU1_9GAMM</name>
<dbReference type="InterPro" id="IPR011701">
    <property type="entry name" value="MFS"/>
</dbReference>
<feature type="transmembrane region" description="Helical" evidence="6">
    <location>
        <begin position="103"/>
        <end position="121"/>
    </location>
</feature>
<dbReference type="InterPro" id="IPR036259">
    <property type="entry name" value="MFS_trans_sf"/>
</dbReference>
<evidence type="ECO:0000256" key="4">
    <source>
        <dbReference type="ARBA" id="ARBA00022989"/>
    </source>
</evidence>
<comment type="subcellular location">
    <subcellularLocation>
        <location evidence="1">Membrane</location>
        <topology evidence="1">Multi-pass membrane protein</topology>
    </subcellularLocation>
</comment>
<dbReference type="Gene3D" id="1.20.1250.20">
    <property type="entry name" value="MFS general substrate transporter like domains"/>
    <property type="match status" value="2"/>
</dbReference>
<feature type="transmembrane region" description="Helical" evidence="6">
    <location>
        <begin position="256"/>
        <end position="273"/>
    </location>
</feature>
<keyword evidence="9" id="KW-1185">Reference proteome</keyword>
<feature type="transmembrane region" description="Helical" evidence="6">
    <location>
        <begin position="141"/>
        <end position="162"/>
    </location>
</feature>
<keyword evidence="4 6" id="KW-1133">Transmembrane helix</keyword>
<organism evidence="8 9">
    <name type="scientific">Dokdonella fugitiva</name>
    <dbReference type="NCBI Taxonomy" id="328517"/>
    <lineage>
        <taxon>Bacteria</taxon>
        <taxon>Pseudomonadati</taxon>
        <taxon>Pseudomonadota</taxon>
        <taxon>Gammaproteobacteria</taxon>
        <taxon>Lysobacterales</taxon>
        <taxon>Rhodanobacteraceae</taxon>
        <taxon>Dokdonella</taxon>
    </lineage>
</organism>
<feature type="transmembrane region" description="Helical" evidence="6">
    <location>
        <begin position="339"/>
        <end position="361"/>
    </location>
</feature>
<feature type="transmembrane region" description="Helical" evidence="6">
    <location>
        <begin position="299"/>
        <end position="319"/>
    </location>
</feature>
<evidence type="ECO:0000256" key="5">
    <source>
        <dbReference type="ARBA" id="ARBA00023136"/>
    </source>
</evidence>
<feature type="transmembrane region" description="Helical" evidence="6">
    <location>
        <begin position="182"/>
        <end position="200"/>
    </location>
</feature>
<feature type="transmembrane region" description="Helical" evidence="6">
    <location>
        <begin position="373"/>
        <end position="391"/>
    </location>
</feature>
<dbReference type="RefSeq" id="WP_182528960.1">
    <property type="nucleotide sequence ID" value="NZ_JACGXL010000001.1"/>
</dbReference>
<comment type="caution">
    <text evidence="8">The sequence shown here is derived from an EMBL/GenBank/DDBJ whole genome shotgun (WGS) entry which is preliminary data.</text>
</comment>